<accession>A0A6M3KTM2</accession>
<dbReference type="EMBL" id="MT142573">
    <property type="protein sequence ID" value="QJA85427.1"/>
    <property type="molecule type" value="Genomic_DNA"/>
</dbReference>
<reference evidence="1" key="1">
    <citation type="submission" date="2020-03" db="EMBL/GenBank/DDBJ databases">
        <title>The deep terrestrial virosphere.</title>
        <authorList>
            <person name="Holmfeldt K."/>
            <person name="Nilsson E."/>
            <person name="Simone D."/>
            <person name="Lopez-Fernandez M."/>
            <person name="Wu X."/>
            <person name="de Brujin I."/>
            <person name="Lundin D."/>
            <person name="Andersson A."/>
            <person name="Bertilsson S."/>
            <person name="Dopson M."/>
        </authorList>
    </citation>
    <scope>NUCLEOTIDE SEQUENCE</scope>
    <source>
        <strain evidence="1">MM415B02222</strain>
    </source>
</reference>
<gene>
    <name evidence="1" type="ORF">MM415B02222_0007</name>
</gene>
<evidence type="ECO:0000313" key="1">
    <source>
        <dbReference type="EMBL" id="QJA85427.1"/>
    </source>
</evidence>
<protein>
    <submittedName>
        <fullName evidence="1">Uncharacterized protein</fullName>
    </submittedName>
</protein>
<organism evidence="1">
    <name type="scientific">viral metagenome</name>
    <dbReference type="NCBI Taxonomy" id="1070528"/>
    <lineage>
        <taxon>unclassified sequences</taxon>
        <taxon>metagenomes</taxon>
        <taxon>organismal metagenomes</taxon>
    </lineage>
</organism>
<sequence>MAENTELFDSKGRVIRPIISNTAKDGSGTYYFPLLDSDGHLQVDALSAALSAGTNRIGTVSGVLKEVRVTKALEAAAAYAANDVLSESDTNTHGTPWIFSEVARTNGAYGYIRGAMAISESESVTPRLTLFLFNDTPTSELDDNATNTAPDSADLAKVVGKIDFPVMESLGTTDSFSVATLSTYGNLPLPFKCASASDDLYGILVTRDAFTQTATDNMTIVLIVEQY</sequence>
<proteinExistence type="predicted"/>
<name>A0A6M3KTM2_9ZZZZ</name>
<dbReference type="AlphaFoldDB" id="A0A6M3KTM2"/>